<evidence type="ECO:0000313" key="14">
    <source>
        <dbReference type="Proteomes" id="UP001318040"/>
    </source>
</evidence>
<dbReference type="KEGG" id="pmrn:116942897"/>
<evidence type="ECO:0000313" key="15">
    <source>
        <dbReference type="RefSeq" id="XP_032811212.1"/>
    </source>
</evidence>
<dbReference type="CDD" id="cd02440">
    <property type="entry name" value="AdoMet_MTases"/>
    <property type="match status" value="1"/>
</dbReference>
<organism evidence="14 15">
    <name type="scientific">Petromyzon marinus</name>
    <name type="common">Sea lamprey</name>
    <dbReference type="NCBI Taxonomy" id="7757"/>
    <lineage>
        <taxon>Eukaryota</taxon>
        <taxon>Metazoa</taxon>
        <taxon>Chordata</taxon>
        <taxon>Craniata</taxon>
        <taxon>Vertebrata</taxon>
        <taxon>Cyclostomata</taxon>
        <taxon>Hyperoartia</taxon>
        <taxon>Petromyzontiformes</taxon>
        <taxon>Petromyzontidae</taxon>
        <taxon>Petromyzon</taxon>
    </lineage>
</organism>
<evidence type="ECO:0000256" key="1">
    <source>
        <dbReference type="ARBA" id="ARBA00011738"/>
    </source>
</evidence>
<dbReference type="PANTHER" id="PTHR43712">
    <property type="entry name" value="PUTATIVE (AFU_ORTHOLOGUE AFUA_4G14580)-RELATED"/>
    <property type="match status" value="1"/>
</dbReference>
<proteinExistence type="predicted"/>
<evidence type="ECO:0000256" key="10">
    <source>
        <dbReference type="ARBA" id="ARBA00043260"/>
    </source>
</evidence>
<evidence type="ECO:0000256" key="9">
    <source>
        <dbReference type="ARBA" id="ARBA00043054"/>
    </source>
</evidence>
<keyword evidence="14" id="KW-1185">Reference proteome</keyword>
<dbReference type="PROSITE" id="PS51683">
    <property type="entry name" value="SAM_OMT_II"/>
    <property type="match status" value="1"/>
</dbReference>
<dbReference type="Gene3D" id="3.40.50.150">
    <property type="entry name" value="Vaccinia Virus protein VP39"/>
    <property type="match status" value="1"/>
</dbReference>
<comment type="function">
    <text evidence="5">Catalyzes the transfer of a methyl group onto N-acetylserotonin, producing melatonin (N-acetyl-5-methoxytryptamine).</text>
</comment>
<dbReference type="GO" id="GO:0017096">
    <property type="term" value="F:acetylserotonin O-methyltransferase activity"/>
    <property type="evidence" value="ECO:0007669"/>
    <property type="project" value="UniProtKB-EC"/>
</dbReference>
<dbReference type="GO" id="GO:0032259">
    <property type="term" value="P:methylation"/>
    <property type="evidence" value="ECO:0007669"/>
    <property type="project" value="UniProtKB-KW"/>
</dbReference>
<accession>A0AAJ7T4Q4</accession>
<dbReference type="GO" id="GO:0030187">
    <property type="term" value="P:melatonin biosynthetic process"/>
    <property type="evidence" value="ECO:0007669"/>
    <property type="project" value="UniProtKB-KW"/>
</dbReference>
<dbReference type="Gene3D" id="1.10.10.10">
    <property type="entry name" value="Winged helix-like DNA-binding domain superfamily/Winged helix DNA-binding domain"/>
    <property type="match status" value="1"/>
</dbReference>
<dbReference type="InterPro" id="IPR036388">
    <property type="entry name" value="WH-like_DNA-bd_sf"/>
</dbReference>
<dbReference type="Pfam" id="PF00891">
    <property type="entry name" value="Methyltransf_2"/>
    <property type="match status" value="1"/>
</dbReference>
<evidence type="ECO:0000256" key="7">
    <source>
        <dbReference type="ARBA" id="ARBA00039116"/>
    </source>
</evidence>
<feature type="domain" description="O-methyltransferase C-terminal" evidence="12">
    <location>
        <begin position="132"/>
        <end position="340"/>
    </location>
</feature>
<sequence length="358" mass="39242">MDNQDSVKVASSTDLDFPSQILEYIEGFRKSKAMFTACELGVFDFLESPEGRTGATAEAVAGALDGAGPTSVDGLGRLLDACVGMGLLNISVRGDQFVYSNTEQASAFLCRHSPKSMHDIIIYNSATIYPLWQHLPAAVLEGQNQYEKTFGVSNADLFGAMYRSDDEMMKFMKLMNGIWAVNGHAVLTAFDLSPFKDVYDLGGCTGALALQLAEIHPDSRVTVFDLPPVVEVARKHFLASGTVQLQGGDFFKDEIPQGDLYILARILHDWSKEQCMQLLGSIYSSCRPGGGLLVVECLLAEDRRGPISVQLYSLNMLVQTEGRERFASEYTAMLTEVGFRDIRVANTGKLYNAILGRK</sequence>
<protein>
    <recommendedName>
        <fullName evidence="8">Acetylserotonin O-methyltransferase</fullName>
        <ecNumber evidence="7">2.1.1.4</ecNumber>
    </recommendedName>
    <alternativeName>
        <fullName evidence="9">Hydroxyindole O-methyltransferase</fullName>
    </alternativeName>
</protein>
<dbReference type="RefSeq" id="XP_032811213.1">
    <property type="nucleotide sequence ID" value="XM_032955322.1"/>
</dbReference>
<dbReference type="InterPro" id="IPR001077">
    <property type="entry name" value="COMT_C"/>
</dbReference>
<dbReference type="InterPro" id="IPR012967">
    <property type="entry name" value="COMT_dimerisation"/>
</dbReference>
<evidence type="ECO:0000256" key="4">
    <source>
        <dbReference type="ARBA" id="ARBA00022691"/>
    </source>
</evidence>
<dbReference type="PANTHER" id="PTHR43712:SF2">
    <property type="entry name" value="O-METHYLTRANSFERASE CICE"/>
    <property type="match status" value="1"/>
</dbReference>
<dbReference type="FunFam" id="1.10.10.10:FF:000358">
    <property type="entry name" value="Acetylserotonin O-methyltransferase"/>
    <property type="match status" value="1"/>
</dbReference>
<dbReference type="FunFam" id="3.40.50.150:FF:000146">
    <property type="entry name" value="Acetylserotonin O-methyltransferase"/>
    <property type="match status" value="1"/>
</dbReference>
<dbReference type="AlphaFoldDB" id="A0AAJ7T4Q4"/>
<dbReference type="InterPro" id="IPR016461">
    <property type="entry name" value="COMT-like"/>
</dbReference>
<evidence type="ECO:0000256" key="5">
    <source>
        <dbReference type="ARBA" id="ARBA00037645"/>
    </source>
</evidence>
<dbReference type="RefSeq" id="XP_032811212.1">
    <property type="nucleotide sequence ID" value="XM_032955321.1"/>
</dbReference>
<dbReference type="Pfam" id="PF08100">
    <property type="entry name" value="Dimerisation"/>
    <property type="match status" value="1"/>
</dbReference>
<dbReference type="GO" id="GO:0046983">
    <property type="term" value="F:protein dimerization activity"/>
    <property type="evidence" value="ECO:0007669"/>
    <property type="project" value="InterPro"/>
</dbReference>
<evidence type="ECO:0000256" key="3">
    <source>
        <dbReference type="ARBA" id="ARBA00022679"/>
    </source>
</evidence>
<keyword evidence="3" id="KW-0808">Transferase</keyword>
<dbReference type="SUPFAM" id="SSF46785">
    <property type="entry name" value="Winged helix' DNA-binding domain"/>
    <property type="match status" value="1"/>
</dbReference>
<reference evidence="15 16" key="1">
    <citation type="submission" date="2025-04" db="UniProtKB">
        <authorList>
            <consortium name="RefSeq"/>
        </authorList>
    </citation>
    <scope>IDENTIFICATION</scope>
    <source>
        <tissue evidence="15 16">Sperm</tissue>
    </source>
</reference>
<evidence type="ECO:0000256" key="8">
    <source>
        <dbReference type="ARBA" id="ARBA00040730"/>
    </source>
</evidence>
<dbReference type="Proteomes" id="UP001318040">
    <property type="component" value="Chromosome 16"/>
</dbReference>
<gene>
    <name evidence="15 16" type="primary">ASMT</name>
</gene>
<keyword evidence="4" id="KW-0949">S-adenosyl-L-methionine</keyword>
<feature type="domain" description="O-methyltransferase dimerisation" evidence="13">
    <location>
        <begin position="22"/>
        <end position="109"/>
    </location>
</feature>
<name>A0AAJ7T4Q4_PETMA</name>
<evidence type="ECO:0000256" key="11">
    <source>
        <dbReference type="PIRSR" id="PIRSR005739-1"/>
    </source>
</evidence>
<evidence type="ECO:0000256" key="2">
    <source>
        <dbReference type="ARBA" id="ARBA00022603"/>
    </source>
</evidence>
<comment type="subunit">
    <text evidence="1">Homodimer.</text>
</comment>
<dbReference type="PIRSF" id="PIRSF005739">
    <property type="entry name" value="O-mtase"/>
    <property type="match status" value="1"/>
</dbReference>
<comment type="pathway">
    <text evidence="6">Aromatic compound metabolism; melatonin biosynthesis; melatonin from serotonin: step 1/2.</text>
</comment>
<keyword evidence="2" id="KW-0489">Methyltransferase</keyword>
<dbReference type="SUPFAM" id="SSF53335">
    <property type="entry name" value="S-adenosyl-L-methionine-dependent methyltransferases"/>
    <property type="match status" value="1"/>
</dbReference>
<feature type="active site" description="Proton acceptor" evidence="11">
    <location>
        <position position="268"/>
    </location>
</feature>
<evidence type="ECO:0000259" key="13">
    <source>
        <dbReference type="Pfam" id="PF08100"/>
    </source>
</evidence>
<evidence type="ECO:0000313" key="16">
    <source>
        <dbReference type="RefSeq" id="XP_032811213.1"/>
    </source>
</evidence>
<dbReference type="InterPro" id="IPR036390">
    <property type="entry name" value="WH_DNA-bd_sf"/>
</dbReference>
<dbReference type="InterPro" id="IPR029063">
    <property type="entry name" value="SAM-dependent_MTases_sf"/>
</dbReference>
<keyword evidence="10" id="KW-0471">Melatonin biosynthesis</keyword>
<evidence type="ECO:0000256" key="6">
    <source>
        <dbReference type="ARBA" id="ARBA00037926"/>
    </source>
</evidence>
<evidence type="ECO:0000259" key="12">
    <source>
        <dbReference type="Pfam" id="PF00891"/>
    </source>
</evidence>
<dbReference type="EC" id="2.1.1.4" evidence="7"/>